<protein>
    <submittedName>
        <fullName evidence="1">Uncharacterized protein</fullName>
    </submittedName>
</protein>
<accession>A0ACC6AEB6</accession>
<gene>
    <name evidence="1" type="ORF">J2S34_000453</name>
</gene>
<dbReference type="EMBL" id="JALJZS010000001">
    <property type="protein sequence ID" value="MCP1998031.1"/>
    <property type="molecule type" value="Genomic_DNA"/>
</dbReference>
<proteinExistence type="predicted"/>
<comment type="caution">
    <text evidence="1">The sequence shown here is derived from an EMBL/GenBank/DDBJ whole genome shotgun (WGS) entry which is preliminary data.</text>
</comment>
<organism evidence="1 2">
    <name type="scientific">Nitrobacter winogradskyi</name>
    <name type="common">Nitrobacter agilis</name>
    <dbReference type="NCBI Taxonomy" id="913"/>
    <lineage>
        <taxon>Bacteria</taxon>
        <taxon>Pseudomonadati</taxon>
        <taxon>Pseudomonadota</taxon>
        <taxon>Alphaproteobacteria</taxon>
        <taxon>Hyphomicrobiales</taxon>
        <taxon>Nitrobacteraceae</taxon>
        <taxon>Nitrobacter</taxon>
    </lineage>
</organism>
<keyword evidence="2" id="KW-1185">Reference proteome</keyword>
<sequence length="107" mass="11597">MNHKPEKSGPMKPFQEFREADLKQTGCIALVCKQRNAAKRRQVMNHSMQSADRATHVKIVIVALVAGAVLTAFGTSLRPNTDVVQTVHVIKAGQPTMVSSSGTSVVR</sequence>
<reference evidence="1" key="1">
    <citation type="submission" date="2022-03" db="EMBL/GenBank/DDBJ databases">
        <title>Interactions between chemoautotrophic and heterotrophic bacteria.</title>
        <authorList>
            <person name="Santoro A."/>
        </authorList>
    </citation>
    <scope>NUCLEOTIDE SEQUENCE</scope>
    <source>
        <strain evidence="1">Nb-106</strain>
    </source>
</reference>
<evidence type="ECO:0000313" key="2">
    <source>
        <dbReference type="Proteomes" id="UP001205486"/>
    </source>
</evidence>
<name>A0ACC6AEB6_NITWI</name>
<dbReference type="Proteomes" id="UP001205486">
    <property type="component" value="Unassembled WGS sequence"/>
</dbReference>
<evidence type="ECO:0000313" key="1">
    <source>
        <dbReference type="EMBL" id="MCP1998031.1"/>
    </source>
</evidence>